<organism evidence="2 3">
    <name type="scientific">Oleoguttula mirabilis</name>
    <dbReference type="NCBI Taxonomy" id="1507867"/>
    <lineage>
        <taxon>Eukaryota</taxon>
        <taxon>Fungi</taxon>
        <taxon>Dikarya</taxon>
        <taxon>Ascomycota</taxon>
        <taxon>Pezizomycotina</taxon>
        <taxon>Dothideomycetes</taxon>
        <taxon>Dothideomycetidae</taxon>
        <taxon>Mycosphaerellales</taxon>
        <taxon>Teratosphaeriaceae</taxon>
        <taxon>Oleoguttula</taxon>
    </lineage>
</organism>
<dbReference type="EMBL" id="JAVFHQ010000012">
    <property type="protein sequence ID" value="KAK4547053.1"/>
    <property type="molecule type" value="Genomic_DNA"/>
</dbReference>
<feature type="compositionally biased region" description="Polar residues" evidence="1">
    <location>
        <begin position="502"/>
        <end position="531"/>
    </location>
</feature>
<feature type="compositionally biased region" description="Low complexity" evidence="1">
    <location>
        <begin position="115"/>
        <end position="137"/>
    </location>
</feature>
<feature type="compositionally biased region" description="Low complexity" evidence="1">
    <location>
        <begin position="538"/>
        <end position="552"/>
    </location>
</feature>
<protein>
    <submittedName>
        <fullName evidence="2">Uncharacterized protein</fullName>
    </submittedName>
</protein>
<feature type="compositionally biased region" description="Basic residues" evidence="1">
    <location>
        <begin position="218"/>
        <end position="231"/>
    </location>
</feature>
<dbReference type="PRINTS" id="PR00929">
    <property type="entry name" value="ATHOOK"/>
</dbReference>
<feature type="compositionally biased region" description="Low complexity" evidence="1">
    <location>
        <begin position="700"/>
        <end position="716"/>
    </location>
</feature>
<keyword evidence="3" id="KW-1185">Reference proteome</keyword>
<feature type="region of interest" description="Disordered" evidence="1">
    <location>
        <begin position="856"/>
        <end position="938"/>
    </location>
</feature>
<feature type="compositionally biased region" description="Basic residues" evidence="1">
    <location>
        <begin position="167"/>
        <end position="176"/>
    </location>
</feature>
<dbReference type="GO" id="GO:0003677">
    <property type="term" value="F:DNA binding"/>
    <property type="evidence" value="ECO:0007669"/>
    <property type="project" value="InterPro"/>
</dbReference>
<dbReference type="AlphaFoldDB" id="A0AAV9JNC4"/>
<feature type="compositionally biased region" description="Polar residues" evidence="1">
    <location>
        <begin position="468"/>
        <end position="482"/>
    </location>
</feature>
<feature type="region of interest" description="Disordered" evidence="1">
    <location>
        <begin position="351"/>
        <end position="790"/>
    </location>
</feature>
<dbReference type="InterPro" id="IPR017956">
    <property type="entry name" value="AT_hook_DNA-bd_motif"/>
</dbReference>
<evidence type="ECO:0000256" key="1">
    <source>
        <dbReference type="SAM" id="MobiDB-lite"/>
    </source>
</evidence>
<feature type="compositionally biased region" description="Low complexity" evidence="1">
    <location>
        <begin position="675"/>
        <end position="685"/>
    </location>
</feature>
<dbReference type="Proteomes" id="UP001324427">
    <property type="component" value="Unassembled WGS sequence"/>
</dbReference>
<evidence type="ECO:0000313" key="3">
    <source>
        <dbReference type="Proteomes" id="UP001324427"/>
    </source>
</evidence>
<evidence type="ECO:0000313" key="2">
    <source>
        <dbReference type="EMBL" id="KAK4547053.1"/>
    </source>
</evidence>
<comment type="caution">
    <text evidence="2">The sequence shown here is derived from an EMBL/GenBank/DDBJ whole genome shotgun (WGS) entry which is preliminary data.</text>
</comment>
<feature type="compositionally biased region" description="Low complexity" evidence="1">
    <location>
        <begin position="83"/>
        <end position="102"/>
    </location>
</feature>
<feature type="compositionally biased region" description="Basic and acidic residues" evidence="1">
    <location>
        <begin position="884"/>
        <end position="894"/>
    </location>
</feature>
<feature type="region of interest" description="Disordered" evidence="1">
    <location>
        <begin position="1"/>
        <end position="273"/>
    </location>
</feature>
<feature type="compositionally biased region" description="Polar residues" evidence="1">
    <location>
        <begin position="445"/>
        <end position="461"/>
    </location>
</feature>
<accession>A0AAV9JNC4</accession>
<sequence length="938" mass="98611">MAPKKPAATAKAKAKASPGPGIGARRSPRKLTPSTKVAEEALRTTVSPGKVVKKTPAKKASPAKKGGKASSPQKKQEEPSPPKKASPTKEGSPAKKASPAKRASPEKKVSPGKQASPAKKTTRATATTKASPAPASKVTKPRGRPPKASPAKDTDVEDDDAASTPKPRGRPRKTSPAKKESIFVDVEDEEFAGSGGRAPRATKGAKAKVSPKKPSPAKSKKTSPAKSKKTSPAKSVGAESGAETDGGEVPPKRGRGRPKKVTFNTDDLDLDHLPSQQHVDAAYKYLNIAPGRASRMSDEAVFEAVEPAVREQRAQREWGILPAGGAGAAVRTIGRARDSFLLERLGAGQSIDSRGVPVGLAKSPPKRPSKSAGLAEDKWTDSPAKKQRKKSGADEEPEAGKGRNFSMGGVRKSIEGAIGALVGSPSQSRKGSKSPIPARTRAGSVAQSPAGNHSASPAKPSTTRKAKSASPSKGRSPSQRGRSASPAKPKERDNAVELPRAQSKSPARSRKPSTTTNNQNGRASRQPSPNKDPTDAVKSLAGSRKGSASSSKDTGKGVVGSVNDGFQKLPQPKPRRPSGSPSPSASPTSRQGSPHRPNSRKAGGPIRSDTEDLEHAVRNIATAEEQRTRDASLAKLPLPKRQQKKPSTWEKSQAGARGDNGGDDEDELAPPSQPPSRHGSRSPSRQKTPEPPAGPSRAMSPNKPSSPSKQPSRNNSASDAPSKQASRNNSAVHPAPPQRSHSAGSTGAGKALAKKPLGLGEASAPDRGIVRSSTNPQYIPGTEKDNPFFETMPAPEVWHRRMPPYFPFGETPFMENALSKQINEDLARGKEDAVEKKGIIGGLRDAAADLGRRISGVFSPSPERPVQRPAYKSAWELPTVPEEAVEKAMKRLERQLTSQPSAGEKRKASASSSPSRKRQQTGHLMSGGLLDEEDILPH</sequence>
<reference evidence="2 3" key="1">
    <citation type="submission" date="2021-11" db="EMBL/GenBank/DDBJ databases">
        <title>Black yeast isolated from Biological Soil Crust.</title>
        <authorList>
            <person name="Kurbessoian T."/>
        </authorList>
    </citation>
    <scope>NUCLEOTIDE SEQUENCE [LARGE SCALE GENOMIC DNA]</scope>
    <source>
        <strain evidence="2 3">CCFEE 5522</strain>
    </source>
</reference>
<feature type="compositionally biased region" description="Basic and acidic residues" evidence="1">
    <location>
        <begin position="608"/>
        <end position="617"/>
    </location>
</feature>
<proteinExistence type="predicted"/>
<feature type="compositionally biased region" description="Basic residues" evidence="1">
    <location>
        <begin position="51"/>
        <end position="67"/>
    </location>
</feature>
<feature type="compositionally biased region" description="Low complexity" evidence="1">
    <location>
        <begin position="577"/>
        <end position="590"/>
    </location>
</feature>
<feature type="compositionally biased region" description="Polar residues" evidence="1">
    <location>
        <begin position="717"/>
        <end position="731"/>
    </location>
</feature>
<name>A0AAV9JNC4_9PEZI</name>
<feature type="compositionally biased region" description="Basic and acidic residues" evidence="1">
    <location>
        <begin position="375"/>
        <end position="384"/>
    </location>
</feature>
<dbReference type="SMART" id="SM00384">
    <property type="entry name" value="AT_hook"/>
    <property type="match status" value="3"/>
</dbReference>
<feature type="compositionally biased region" description="Low complexity" evidence="1">
    <location>
        <begin position="1"/>
        <end position="19"/>
    </location>
</feature>
<gene>
    <name evidence="2" type="ORF">LTR36_001274</name>
</gene>